<feature type="domain" description="G-protein coupled receptors family 2 profile 2" evidence="6">
    <location>
        <begin position="1"/>
        <end position="176"/>
    </location>
</feature>
<name>A0A1B6DIB3_9HEMI</name>
<dbReference type="AlphaFoldDB" id="A0A1B6DIB3"/>
<dbReference type="GO" id="GO:0007166">
    <property type="term" value="P:cell surface receptor signaling pathway"/>
    <property type="evidence" value="ECO:0007669"/>
    <property type="project" value="InterPro"/>
</dbReference>
<evidence type="ECO:0000256" key="2">
    <source>
        <dbReference type="ARBA" id="ARBA00022692"/>
    </source>
</evidence>
<dbReference type="GO" id="GO:0005886">
    <property type="term" value="C:plasma membrane"/>
    <property type="evidence" value="ECO:0007669"/>
    <property type="project" value="TreeGrafter"/>
</dbReference>
<reference evidence="7" key="1">
    <citation type="submission" date="2015-12" db="EMBL/GenBank/DDBJ databases">
        <title>De novo transcriptome assembly of four potential Pierce s Disease insect vectors from Arizona vineyards.</title>
        <authorList>
            <person name="Tassone E.E."/>
        </authorList>
    </citation>
    <scope>NUCLEOTIDE SEQUENCE</scope>
</reference>
<dbReference type="InterPro" id="IPR017981">
    <property type="entry name" value="GPCR_2-like_7TM"/>
</dbReference>
<feature type="transmembrane region" description="Helical" evidence="5">
    <location>
        <begin position="36"/>
        <end position="55"/>
    </location>
</feature>
<feature type="transmembrane region" description="Helical" evidence="5">
    <location>
        <begin position="12"/>
        <end position="29"/>
    </location>
</feature>
<dbReference type="PANTHER" id="PTHR45620:SF32">
    <property type="entry name" value="DIURETIC HORMONE 31 RECEPTOR, ISOFORM C"/>
    <property type="match status" value="1"/>
</dbReference>
<dbReference type="PROSITE" id="PS50261">
    <property type="entry name" value="G_PROTEIN_RECEP_F2_4"/>
    <property type="match status" value="1"/>
</dbReference>
<keyword evidence="2 5" id="KW-0812">Transmembrane</keyword>
<evidence type="ECO:0000313" key="7">
    <source>
        <dbReference type="EMBL" id="JAS25365.1"/>
    </source>
</evidence>
<keyword evidence="3 5" id="KW-1133">Transmembrane helix</keyword>
<gene>
    <name evidence="7" type="ORF">g.1725</name>
</gene>
<evidence type="ECO:0000256" key="1">
    <source>
        <dbReference type="ARBA" id="ARBA00004141"/>
    </source>
</evidence>
<accession>A0A1B6DIB3</accession>
<dbReference type="InterPro" id="IPR050332">
    <property type="entry name" value="GPCR_2"/>
</dbReference>
<organism evidence="7">
    <name type="scientific">Clastoptera arizonana</name>
    <name type="common">Arizona spittle bug</name>
    <dbReference type="NCBI Taxonomy" id="38151"/>
    <lineage>
        <taxon>Eukaryota</taxon>
        <taxon>Metazoa</taxon>
        <taxon>Ecdysozoa</taxon>
        <taxon>Arthropoda</taxon>
        <taxon>Hexapoda</taxon>
        <taxon>Insecta</taxon>
        <taxon>Pterygota</taxon>
        <taxon>Neoptera</taxon>
        <taxon>Paraneoptera</taxon>
        <taxon>Hemiptera</taxon>
        <taxon>Auchenorrhyncha</taxon>
        <taxon>Cercopoidea</taxon>
        <taxon>Clastopteridae</taxon>
        <taxon>Clastoptera</taxon>
    </lineage>
</organism>
<sequence length="176" mass="20371">MHYFLLTNYSWMVAKGFYLHTLLVTTFISEEGLVKSLSLLAWFLPFFFTLAYTLLRFNLKDIGQCWINDSHATNILVVLVCSSLTLNFLFLCNIVRVLIKKLQRAPNLSNTTPSHNLLQALRATLLLIPLLGLHYLLTPLKPPKNHAWEKIYEITSVISTSFQVKELKQFSLYYMI</sequence>
<dbReference type="GO" id="GO:0007188">
    <property type="term" value="P:adenylate cyclase-modulating G protein-coupled receptor signaling pathway"/>
    <property type="evidence" value="ECO:0007669"/>
    <property type="project" value="TreeGrafter"/>
</dbReference>
<dbReference type="GO" id="GO:0008528">
    <property type="term" value="F:G protein-coupled peptide receptor activity"/>
    <property type="evidence" value="ECO:0007669"/>
    <property type="project" value="TreeGrafter"/>
</dbReference>
<evidence type="ECO:0000256" key="4">
    <source>
        <dbReference type="ARBA" id="ARBA00023136"/>
    </source>
</evidence>
<evidence type="ECO:0000256" key="3">
    <source>
        <dbReference type="ARBA" id="ARBA00022989"/>
    </source>
</evidence>
<evidence type="ECO:0000256" key="5">
    <source>
        <dbReference type="SAM" id="Phobius"/>
    </source>
</evidence>
<feature type="transmembrane region" description="Helical" evidence="5">
    <location>
        <begin position="120"/>
        <end position="137"/>
    </location>
</feature>
<evidence type="ECO:0000259" key="6">
    <source>
        <dbReference type="PROSITE" id="PS50261"/>
    </source>
</evidence>
<keyword evidence="4 5" id="KW-0472">Membrane</keyword>
<feature type="transmembrane region" description="Helical" evidence="5">
    <location>
        <begin position="75"/>
        <end position="99"/>
    </location>
</feature>
<dbReference type="Gene3D" id="1.20.1070.10">
    <property type="entry name" value="Rhodopsin 7-helix transmembrane proteins"/>
    <property type="match status" value="1"/>
</dbReference>
<dbReference type="PANTHER" id="PTHR45620">
    <property type="entry name" value="PDF RECEPTOR-LIKE PROTEIN-RELATED"/>
    <property type="match status" value="1"/>
</dbReference>
<dbReference type="InterPro" id="IPR000832">
    <property type="entry name" value="GPCR_2_secretin-like"/>
</dbReference>
<proteinExistence type="predicted"/>
<dbReference type="Pfam" id="PF00002">
    <property type="entry name" value="7tm_2"/>
    <property type="match status" value="1"/>
</dbReference>
<protein>
    <recommendedName>
        <fullName evidence="6">G-protein coupled receptors family 2 profile 2 domain-containing protein</fullName>
    </recommendedName>
</protein>
<dbReference type="PRINTS" id="PR00249">
    <property type="entry name" value="GPCRSECRETIN"/>
</dbReference>
<dbReference type="EMBL" id="GEDC01011933">
    <property type="protein sequence ID" value="JAS25365.1"/>
    <property type="molecule type" value="Transcribed_RNA"/>
</dbReference>
<comment type="subcellular location">
    <subcellularLocation>
        <location evidence="1">Membrane</location>
        <topology evidence="1">Multi-pass membrane protein</topology>
    </subcellularLocation>
</comment>